<gene>
    <name evidence="3" type="ORF">OENOO_45002</name>
</gene>
<feature type="domain" description="HTH arsR-type" evidence="2">
    <location>
        <begin position="29"/>
        <end position="124"/>
    </location>
</feature>
<proteinExistence type="predicted"/>
<dbReference type="SMART" id="SM00418">
    <property type="entry name" value="HTH_ARSR"/>
    <property type="match status" value="1"/>
</dbReference>
<protein>
    <submittedName>
        <fullName evidence="3">Transcriptional regulator, ArsR family</fullName>
    </submittedName>
</protein>
<dbReference type="GO" id="GO:0003700">
    <property type="term" value="F:DNA-binding transcription factor activity"/>
    <property type="evidence" value="ECO:0007669"/>
    <property type="project" value="InterPro"/>
</dbReference>
<evidence type="ECO:0000313" key="3">
    <source>
        <dbReference type="EMBL" id="EAV39803.1"/>
    </source>
</evidence>
<dbReference type="Proteomes" id="UP000003346">
    <property type="component" value="Unassembled WGS sequence"/>
</dbReference>
<dbReference type="GO" id="GO:0003677">
    <property type="term" value="F:DNA binding"/>
    <property type="evidence" value="ECO:0007669"/>
    <property type="project" value="UniProtKB-KW"/>
</dbReference>
<dbReference type="CDD" id="cd00090">
    <property type="entry name" value="HTH_ARSR"/>
    <property type="match status" value="1"/>
</dbReference>
<dbReference type="GO" id="GO:0046686">
    <property type="term" value="P:response to cadmium ion"/>
    <property type="evidence" value="ECO:0007669"/>
    <property type="project" value="TreeGrafter"/>
</dbReference>
<dbReference type="EMBL" id="AAUV01000040">
    <property type="protein sequence ID" value="EAV39803.1"/>
    <property type="molecule type" value="Genomic_DNA"/>
</dbReference>
<evidence type="ECO:0000256" key="1">
    <source>
        <dbReference type="ARBA" id="ARBA00023125"/>
    </source>
</evidence>
<evidence type="ECO:0000313" key="4">
    <source>
        <dbReference type="Proteomes" id="UP000003346"/>
    </source>
</evidence>
<sequence length="259" mass="30342">MLMRHFSPLVMHFFIRIKEKYIECIRGNINDMQTADYSMMSEIIGNPQRLGMLVFLMDGRFHTVSEVTKATNLKSNTVSLYLSHFEKISWLDDYFQGRWHYYRLANSEVASLIEKILVLSPKKKITYFNLNEEEKLLHTGRSCYSHLAGQLGVQLLHSMKTLNWIKQDGSAFQLTDKGQSNLNNALEIKFSFQEQKSWDFILPCMDWSERQLHLKGIVGKKILGAMLDKEWLYRPNRTRALALTYKGKEKFGEFLQIRA</sequence>
<dbReference type="AlphaFoldDB" id="A0NI52"/>
<dbReference type="GO" id="GO:0010288">
    <property type="term" value="P:response to lead ion"/>
    <property type="evidence" value="ECO:0007669"/>
    <property type="project" value="TreeGrafter"/>
</dbReference>
<dbReference type="PANTHER" id="PTHR39168">
    <property type="entry name" value="TRANSCRIPTIONAL REGULATOR-RELATED"/>
    <property type="match status" value="1"/>
</dbReference>
<dbReference type="PANTHER" id="PTHR39168:SF1">
    <property type="entry name" value="TRANSCRIPTIONAL REGULATORY PROTEIN"/>
    <property type="match status" value="1"/>
</dbReference>
<dbReference type="GO" id="GO:0097063">
    <property type="term" value="F:cadmium ion sensor activity"/>
    <property type="evidence" value="ECO:0007669"/>
    <property type="project" value="TreeGrafter"/>
</dbReference>
<keyword evidence="1" id="KW-0238">DNA-binding</keyword>
<dbReference type="SUPFAM" id="SSF46785">
    <property type="entry name" value="Winged helix' DNA-binding domain"/>
    <property type="match status" value="1"/>
</dbReference>
<dbReference type="HOGENOM" id="CLU_077964_0_1_9"/>
<dbReference type="InterPro" id="IPR036390">
    <property type="entry name" value="WH_DNA-bd_sf"/>
</dbReference>
<dbReference type="PROSITE" id="PS50987">
    <property type="entry name" value="HTH_ARSR_2"/>
    <property type="match status" value="1"/>
</dbReference>
<accession>A0NI52</accession>
<dbReference type="GO" id="GO:0032791">
    <property type="term" value="F:lead ion binding"/>
    <property type="evidence" value="ECO:0007669"/>
    <property type="project" value="TreeGrafter"/>
</dbReference>
<dbReference type="InterPro" id="IPR011991">
    <property type="entry name" value="ArsR-like_HTH"/>
</dbReference>
<dbReference type="InterPro" id="IPR052543">
    <property type="entry name" value="HTH_Metal-responsive_Reg"/>
</dbReference>
<evidence type="ECO:0000259" key="2">
    <source>
        <dbReference type="PROSITE" id="PS50987"/>
    </source>
</evidence>
<name>A0NI52_OENOE</name>
<comment type="caution">
    <text evidence="3">The sequence shown here is derived from an EMBL/GenBank/DDBJ whole genome shotgun (WGS) entry which is preliminary data.</text>
</comment>
<dbReference type="Gene3D" id="1.10.10.10">
    <property type="entry name" value="Winged helix-like DNA-binding domain superfamily/Winged helix DNA-binding domain"/>
    <property type="match status" value="1"/>
</dbReference>
<reference evidence="3 4" key="1">
    <citation type="submission" date="2006-11" db="EMBL/GenBank/DDBJ databases">
        <authorList>
            <consortium name="Laboratoire de Microbiologie (Universite Bourgogne)"/>
            <consortium name="GENOME Express"/>
            <consortium name="UMR Oenologie Ampelologie (Universite Bordeaux 2)"/>
            <person name="Guzzo J."/>
        </authorList>
    </citation>
    <scope>NUCLEOTIDE SEQUENCE [LARGE SCALE GENOMIC DNA]</scope>
    <source>
        <strain evidence="3 4">ATCC BAA-1163</strain>
    </source>
</reference>
<dbReference type="InterPro" id="IPR036388">
    <property type="entry name" value="WH-like_DNA-bd_sf"/>
</dbReference>
<organism evidence="3 4">
    <name type="scientific">Oenococcus oeni ATCC BAA-1163</name>
    <dbReference type="NCBI Taxonomy" id="379360"/>
    <lineage>
        <taxon>Bacteria</taxon>
        <taxon>Bacillati</taxon>
        <taxon>Bacillota</taxon>
        <taxon>Bacilli</taxon>
        <taxon>Lactobacillales</taxon>
        <taxon>Lactobacillaceae</taxon>
        <taxon>Oenococcus</taxon>
    </lineage>
</organism>
<dbReference type="InterPro" id="IPR001845">
    <property type="entry name" value="HTH_ArsR_DNA-bd_dom"/>
</dbReference>